<evidence type="ECO:0000313" key="10">
    <source>
        <dbReference type="Proteomes" id="UP000198304"/>
    </source>
</evidence>
<gene>
    <name evidence="9" type="ORF">SAMN05446037_100654</name>
</gene>
<name>A0A239CPS8_9FIRM</name>
<dbReference type="PANTHER" id="PTHR30349">
    <property type="entry name" value="PHAGE INTEGRASE-RELATED"/>
    <property type="match status" value="1"/>
</dbReference>
<keyword evidence="10" id="KW-1185">Reference proteome</keyword>
<dbReference type="PANTHER" id="PTHR30349:SF81">
    <property type="entry name" value="TYROSINE RECOMBINASE XERC"/>
    <property type="match status" value="1"/>
</dbReference>
<dbReference type="Gene3D" id="1.10.150.130">
    <property type="match status" value="1"/>
</dbReference>
<dbReference type="Proteomes" id="UP000198304">
    <property type="component" value="Unassembled WGS sequence"/>
</dbReference>
<evidence type="ECO:0000259" key="7">
    <source>
        <dbReference type="PROSITE" id="PS51898"/>
    </source>
</evidence>
<dbReference type="PROSITE" id="PS51898">
    <property type="entry name" value="TYR_RECOMBINASE"/>
    <property type="match status" value="1"/>
</dbReference>
<dbReference type="Gene3D" id="1.10.443.10">
    <property type="entry name" value="Intergrase catalytic core"/>
    <property type="match status" value="1"/>
</dbReference>
<evidence type="ECO:0000256" key="6">
    <source>
        <dbReference type="PROSITE-ProRule" id="PRU01248"/>
    </source>
</evidence>
<dbReference type="Pfam" id="PF02899">
    <property type="entry name" value="Phage_int_SAM_1"/>
    <property type="match status" value="1"/>
</dbReference>
<organism evidence="9 10">
    <name type="scientific">Anaerovirgula multivorans</name>
    <dbReference type="NCBI Taxonomy" id="312168"/>
    <lineage>
        <taxon>Bacteria</taxon>
        <taxon>Bacillati</taxon>
        <taxon>Bacillota</taxon>
        <taxon>Clostridia</taxon>
        <taxon>Peptostreptococcales</taxon>
        <taxon>Natronincolaceae</taxon>
        <taxon>Anaerovirgula</taxon>
    </lineage>
</organism>
<evidence type="ECO:0000256" key="4">
    <source>
        <dbReference type="ARBA" id="ARBA00023125"/>
    </source>
</evidence>
<feature type="domain" description="Core-binding (CB)" evidence="8">
    <location>
        <begin position="1"/>
        <end position="80"/>
    </location>
</feature>
<comment type="similarity">
    <text evidence="2">Belongs to the 'phage' integrase family.</text>
</comment>
<keyword evidence="5" id="KW-0233">DNA recombination</keyword>
<dbReference type="EMBL" id="FZOJ01000006">
    <property type="protein sequence ID" value="SNS21393.1"/>
    <property type="molecule type" value="Genomic_DNA"/>
</dbReference>
<dbReference type="InterPro" id="IPR011010">
    <property type="entry name" value="DNA_brk_join_enz"/>
</dbReference>
<dbReference type="SUPFAM" id="SSF56349">
    <property type="entry name" value="DNA breaking-rejoining enzymes"/>
    <property type="match status" value="1"/>
</dbReference>
<evidence type="ECO:0000256" key="1">
    <source>
        <dbReference type="ARBA" id="ARBA00003283"/>
    </source>
</evidence>
<dbReference type="GO" id="GO:0006310">
    <property type="term" value="P:DNA recombination"/>
    <property type="evidence" value="ECO:0007669"/>
    <property type="project" value="UniProtKB-KW"/>
</dbReference>
<protein>
    <submittedName>
        <fullName evidence="9">Tyrosine recombinase XerC subunit</fullName>
    </submittedName>
</protein>
<dbReference type="PROSITE" id="PS51900">
    <property type="entry name" value="CB"/>
    <property type="match status" value="1"/>
</dbReference>
<feature type="domain" description="Tyr recombinase" evidence="7">
    <location>
        <begin position="101"/>
        <end position="272"/>
    </location>
</feature>
<evidence type="ECO:0000256" key="3">
    <source>
        <dbReference type="ARBA" id="ARBA00022908"/>
    </source>
</evidence>
<evidence type="ECO:0000259" key="8">
    <source>
        <dbReference type="PROSITE" id="PS51900"/>
    </source>
</evidence>
<dbReference type="InterPro" id="IPR010998">
    <property type="entry name" value="Integrase_recombinase_N"/>
</dbReference>
<evidence type="ECO:0000256" key="5">
    <source>
        <dbReference type="ARBA" id="ARBA00023172"/>
    </source>
</evidence>
<dbReference type="InterPro" id="IPR013762">
    <property type="entry name" value="Integrase-like_cat_sf"/>
</dbReference>
<proteinExistence type="inferred from homology"/>
<sequence length="282" mass="32887">MELIEKFKTFLEFEKNNSDNTIDGYGRDLNQFFEFIKIDPTEVSEHHVVSFLTDRRKEGLSPTTTNRKLSAIKAFYRFLVRNRIVTFNPAENIEVAKTTKKLPETLKVEDIKNMLDKIDNLRDRVMIELLFATGIRREELAELKVNSVDFVDSSIRVIGKGDKERVIPVHPHVMENLKILLQQKRSEWVFPSRHKRKGHISTRQVNDIISKWGKEANISGATPHKFRHTFGATLFENGADIKSIQDMLGHVSIDTTNIYTKINHKRNKEEYMKHHPMSKEEE</sequence>
<dbReference type="GO" id="GO:0015074">
    <property type="term" value="P:DNA integration"/>
    <property type="evidence" value="ECO:0007669"/>
    <property type="project" value="UniProtKB-KW"/>
</dbReference>
<evidence type="ECO:0000313" key="9">
    <source>
        <dbReference type="EMBL" id="SNS21393.1"/>
    </source>
</evidence>
<comment type="function">
    <text evidence="1">Site-specific tyrosine recombinase, which acts by catalyzing the cutting and rejoining of the recombining DNA molecules.</text>
</comment>
<dbReference type="InterPro" id="IPR044068">
    <property type="entry name" value="CB"/>
</dbReference>
<evidence type="ECO:0000256" key="2">
    <source>
        <dbReference type="ARBA" id="ARBA00008857"/>
    </source>
</evidence>
<dbReference type="InterPro" id="IPR002104">
    <property type="entry name" value="Integrase_catalytic"/>
</dbReference>
<keyword evidence="3" id="KW-0229">DNA integration</keyword>
<dbReference type="InterPro" id="IPR004107">
    <property type="entry name" value="Integrase_SAM-like_N"/>
</dbReference>
<dbReference type="GO" id="GO:0003677">
    <property type="term" value="F:DNA binding"/>
    <property type="evidence" value="ECO:0007669"/>
    <property type="project" value="UniProtKB-UniRule"/>
</dbReference>
<reference evidence="9 10" key="1">
    <citation type="submission" date="2017-06" db="EMBL/GenBank/DDBJ databases">
        <authorList>
            <person name="Kim H.J."/>
            <person name="Triplett B.A."/>
        </authorList>
    </citation>
    <scope>NUCLEOTIDE SEQUENCE [LARGE SCALE GENOMIC DNA]</scope>
    <source>
        <strain evidence="9 10">SCA</strain>
    </source>
</reference>
<dbReference type="InterPro" id="IPR050090">
    <property type="entry name" value="Tyrosine_recombinase_XerCD"/>
</dbReference>
<accession>A0A239CPS8</accession>
<keyword evidence="4 6" id="KW-0238">DNA-binding</keyword>
<dbReference type="Pfam" id="PF00589">
    <property type="entry name" value="Phage_integrase"/>
    <property type="match status" value="1"/>
</dbReference>
<dbReference type="RefSeq" id="WP_176431260.1">
    <property type="nucleotide sequence ID" value="NZ_FZOJ01000006.1"/>
</dbReference>
<dbReference type="NCBIfam" id="NF040815">
    <property type="entry name" value="recomb_XerA_Arch"/>
    <property type="match status" value="1"/>
</dbReference>
<dbReference type="AlphaFoldDB" id="A0A239CPS8"/>